<comment type="caution">
    <text evidence="2">The sequence shown here is derived from an EMBL/GenBank/DDBJ whole genome shotgun (WGS) entry which is preliminary data.</text>
</comment>
<sequence>MDENYTINDNLKAYRLHGDDEDNLAAGIDDVLLRSSVAASAITTPSSTPSSMPSPSTCTSSHVTKRRSAVWNDFEEIFEDGPNGKKVRVSAKCVHYSHVLTSLSSHGTGHLLRHQKVCLGKVNHANLVQS</sequence>
<evidence type="ECO:0008006" key="4">
    <source>
        <dbReference type="Google" id="ProtNLM"/>
    </source>
</evidence>
<proteinExistence type="predicted"/>
<dbReference type="Proteomes" id="UP000823388">
    <property type="component" value="Chromosome 6N"/>
</dbReference>
<dbReference type="PANTHER" id="PTHR34396">
    <property type="entry name" value="OS03G0264950 PROTEIN-RELATED"/>
    <property type="match status" value="1"/>
</dbReference>
<accession>A0A8T0QWB6</accession>
<keyword evidence="3" id="KW-1185">Reference proteome</keyword>
<dbReference type="EMBL" id="CM029048">
    <property type="protein sequence ID" value="KAG2577279.1"/>
    <property type="molecule type" value="Genomic_DNA"/>
</dbReference>
<evidence type="ECO:0000313" key="3">
    <source>
        <dbReference type="Proteomes" id="UP000823388"/>
    </source>
</evidence>
<reference evidence="2" key="1">
    <citation type="submission" date="2020-05" db="EMBL/GenBank/DDBJ databases">
        <title>WGS assembly of Panicum virgatum.</title>
        <authorList>
            <person name="Lovell J.T."/>
            <person name="Jenkins J."/>
            <person name="Shu S."/>
            <person name="Juenger T.E."/>
            <person name="Schmutz J."/>
        </authorList>
    </citation>
    <scope>NUCLEOTIDE SEQUENCE</scope>
    <source>
        <strain evidence="2">AP13</strain>
    </source>
</reference>
<dbReference type="GO" id="GO:0005634">
    <property type="term" value="C:nucleus"/>
    <property type="evidence" value="ECO:0007669"/>
    <property type="project" value="TreeGrafter"/>
</dbReference>
<gene>
    <name evidence="2" type="ORF">PVAP13_6NG089006</name>
</gene>
<organism evidence="2 3">
    <name type="scientific">Panicum virgatum</name>
    <name type="common">Blackwell switchgrass</name>
    <dbReference type="NCBI Taxonomy" id="38727"/>
    <lineage>
        <taxon>Eukaryota</taxon>
        <taxon>Viridiplantae</taxon>
        <taxon>Streptophyta</taxon>
        <taxon>Embryophyta</taxon>
        <taxon>Tracheophyta</taxon>
        <taxon>Spermatophyta</taxon>
        <taxon>Magnoliopsida</taxon>
        <taxon>Liliopsida</taxon>
        <taxon>Poales</taxon>
        <taxon>Poaceae</taxon>
        <taxon>PACMAD clade</taxon>
        <taxon>Panicoideae</taxon>
        <taxon>Panicodae</taxon>
        <taxon>Paniceae</taxon>
        <taxon>Panicinae</taxon>
        <taxon>Panicum</taxon>
        <taxon>Panicum sect. Hiantes</taxon>
    </lineage>
</organism>
<dbReference type="AlphaFoldDB" id="A0A8T0QWB6"/>
<dbReference type="PANTHER" id="PTHR34396:SF25">
    <property type="entry name" value="BOUNDARY ELEMENT ASSOCIATED FACTOR"/>
    <property type="match status" value="1"/>
</dbReference>
<evidence type="ECO:0000256" key="1">
    <source>
        <dbReference type="SAM" id="MobiDB-lite"/>
    </source>
</evidence>
<dbReference type="SMART" id="SM00614">
    <property type="entry name" value="ZnF_BED"/>
    <property type="match status" value="1"/>
</dbReference>
<dbReference type="GO" id="GO:1990837">
    <property type="term" value="F:sequence-specific double-stranded DNA binding"/>
    <property type="evidence" value="ECO:0007669"/>
    <property type="project" value="TreeGrafter"/>
</dbReference>
<protein>
    <recommendedName>
        <fullName evidence="4">BED-type domain-containing protein</fullName>
    </recommendedName>
</protein>
<dbReference type="GO" id="GO:0006357">
    <property type="term" value="P:regulation of transcription by RNA polymerase II"/>
    <property type="evidence" value="ECO:0007669"/>
    <property type="project" value="TreeGrafter"/>
</dbReference>
<name>A0A8T0QWB6_PANVG</name>
<evidence type="ECO:0000313" key="2">
    <source>
        <dbReference type="EMBL" id="KAG2577279.1"/>
    </source>
</evidence>
<dbReference type="InterPro" id="IPR053031">
    <property type="entry name" value="Cuticle_assoc_protein"/>
</dbReference>
<feature type="region of interest" description="Disordered" evidence="1">
    <location>
        <begin position="42"/>
        <end position="61"/>
    </location>
</feature>